<dbReference type="AlphaFoldDB" id="A0A501XT64"/>
<evidence type="ECO:0008006" key="3">
    <source>
        <dbReference type="Google" id="ProtNLM"/>
    </source>
</evidence>
<organism evidence="1 2">
    <name type="scientific">Sandaracinobacter neustonicus</name>
    <dbReference type="NCBI Taxonomy" id="1715348"/>
    <lineage>
        <taxon>Bacteria</taxon>
        <taxon>Pseudomonadati</taxon>
        <taxon>Pseudomonadota</taxon>
        <taxon>Alphaproteobacteria</taxon>
        <taxon>Sphingomonadales</taxon>
        <taxon>Sphingosinicellaceae</taxon>
        <taxon>Sandaracinobacter</taxon>
    </lineage>
</organism>
<reference evidence="1 2" key="1">
    <citation type="submission" date="2019-06" db="EMBL/GenBank/DDBJ databases">
        <authorList>
            <person name="Lee I."/>
            <person name="Jang G.I."/>
            <person name="Hwang C.Y."/>
        </authorList>
    </citation>
    <scope>NUCLEOTIDE SEQUENCE [LARGE SCALE GENOMIC DNA]</scope>
    <source>
        <strain evidence="1 2">PAMC 28131</strain>
    </source>
</reference>
<protein>
    <recommendedName>
        <fullName evidence="3">DUF5640 domain-containing protein</fullName>
    </recommendedName>
</protein>
<proteinExistence type="predicted"/>
<name>A0A501XT64_9SPHN</name>
<evidence type="ECO:0000313" key="1">
    <source>
        <dbReference type="EMBL" id="TPE63287.1"/>
    </source>
</evidence>
<comment type="caution">
    <text evidence="1">The sequence shown here is derived from an EMBL/GenBank/DDBJ whole genome shotgun (WGS) entry which is preliminary data.</text>
</comment>
<sequence length="169" mass="18488">MKISILSIAISGFVAISVVALSAFALGKNSGTSLKDGPNIDIKYADATSNIAHRNLVGIWGVANERCASDFVIVYSADGRFASGDGREGIEGKWKIDGRIITHNRTIKYNIDDDELNMIINKNPNMYVYTIINLSENELTIDSDGEKFDLIKCHDGNYTFQDGGSFKEG</sequence>
<dbReference type="EMBL" id="VFSU01000012">
    <property type="protein sequence ID" value="TPE63287.1"/>
    <property type="molecule type" value="Genomic_DNA"/>
</dbReference>
<dbReference type="OrthoDB" id="7570013at2"/>
<gene>
    <name evidence="1" type="ORF">FJQ54_04010</name>
</gene>
<dbReference type="Proteomes" id="UP000319897">
    <property type="component" value="Unassembled WGS sequence"/>
</dbReference>
<evidence type="ECO:0000313" key="2">
    <source>
        <dbReference type="Proteomes" id="UP000319897"/>
    </source>
</evidence>
<accession>A0A501XT64</accession>
<keyword evidence="2" id="KW-1185">Reference proteome</keyword>